<feature type="domain" description="HTH crp-type" evidence="6">
    <location>
        <begin position="211"/>
        <end position="279"/>
    </location>
</feature>
<keyword evidence="1" id="KW-0805">Transcription regulation</keyword>
<dbReference type="EMBL" id="BAAAPF010000015">
    <property type="protein sequence ID" value="GAA2112256.1"/>
    <property type="molecule type" value="Genomic_DNA"/>
</dbReference>
<organism evidence="7 8">
    <name type="scientific">Streptomyces synnematoformans</name>
    <dbReference type="NCBI Taxonomy" id="415721"/>
    <lineage>
        <taxon>Bacteria</taxon>
        <taxon>Bacillati</taxon>
        <taxon>Actinomycetota</taxon>
        <taxon>Actinomycetes</taxon>
        <taxon>Kitasatosporales</taxon>
        <taxon>Streptomycetaceae</taxon>
        <taxon>Streptomyces</taxon>
    </lineage>
</organism>
<dbReference type="PROSITE" id="PS51063">
    <property type="entry name" value="HTH_CRP_2"/>
    <property type="match status" value="1"/>
</dbReference>
<dbReference type="SMART" id="SM00419">
    <property type="entry name" value="HTH_CRP"/>
    <property type="match status" value="1"/>
</dbReference>
<dbReference type="SUPFAM" id="SSF46785">
    <property type="entry name" value="Winged helix' DNA-binding domain"/>
    <property type="match status" value="1"/>
</dbReference>
<dbReference type="PANTHER" id="PTHR24567:SF74">
    <property type="entry name" value="HTH-TYPE TRANSCRIPTIONAL REGULATOR ARCR"/>
    <property type="match status" value="1"/>
</dbReference>
<dbReference type="InterPro" id="IPR018490">
    <property type="entry name" value="cNMP-bd_dom_sf"/>
</dbReference>
<evidence type="ECO:0000259" key="6">
    <source>
        <dbReference type="PROSITE" id="PS51063"/>
    </source>
</evidence>
<evidence type="ECO:0000256" key="2">
    <source>
        <dbReference type="ARBA" id="ARBA00023125"/>
    </source>
</evidence>
<dbReference type="Gene3D" id="2.60.120.10">
    <property type="entry name" value="Jelly Rolls"/>
    <property type="match status" value="1"/>
</dbReference>
<dbReference type="InterPro" id="IPR050397">
    <property type="entry name" value="Env_Response_Regulators"/>
</dbReference>
<dbReference type="Pfam" id="PF13545">
    <property type="entry name" value="HTH_Crp_2"/>
    <property type="match status" value="1"/>
</dbReference>
<feature type="region of interest" description="Disordered" evidence="4">
    <location>
        <begin position="1"/>
        <end position="68"/>
    </location>
</feature>
<keyword evidence="3" id="KW-0804">Transcription</keyword>
<dbReference type="SUPFAM" id="SSF51206">
    <property type="entry name" value="cAMP-binding domain-like"/>
    <property type="match status" value="1"/>
</dbReference>
<protein>
    <recommendedName>
        <fullName evidence="9">Crp/Fnr family transcriptional regulator</fullName>
    </recommendedName>
</protein>
<name>A0ABN2XH61_9ACTN</name>
<evidence type="ECO:0000313" key="7">
    <source>
        <dbReference type="EMBL" id="GAA2112256.1"/>
    </source>
</evidence>
<dbReference type="SMART" id="SM00100">
    <property type="entry name" value="cNMP"/>
    <property type="match status" value="1"/>
</dbReference>
<keyword evidence="2" id="KW-0238">DNA-binding</keyword>
<gene>
    <name evidence="7" type="ORF">GCM10009802_10280</name>
</gene>
<comment type="caution">
    <text evidence="7">The sequence shown here is derived from an EMBL/GenBank/DDBJ whole genome shotgun (WGS) entry which is preliminary data.</text>
</comment>
<feature type="domain" description="Cyclic nucleotide-binding" evidence="5">
    <location>
        <begin position="77"/>
        <end position="197"/>
    </location>
</feature>
<dbReference type="InterPro" id="IPR012318">
    <property type="entry name" value="HTH_CRP"/>
</dbReference>
<proteinExistence type="predicted"/>
<dbReference type="Proteomes" id="UP001500443">
    <property type="component" value="Unassembled WGS sequence"/>
</dbReference>
<reference evidence="7 8" key="1">
    <citation type="journal article" date="2019" name="Int. J. Syst. Evol. Microbiol.">
        <title>The Global Catalogue of Microorganisms (GCM) 10K type strain sequencing project: providing services to taxonomists for standard genome sequencing and annotation.</title>
        <authorList>
            <consortium name="The Broad Institute Genomics Platform"/>
            <consortium name="The Broad Institute Genome Sequencing Center for Infectious Disease"/>
            <person name="Wu L."/>
            <person name="Ma J."/>
        </authorList>
    </citation>
    <scope>NUCLEOTIDE SEQUENCE [LARGE SCALE GENOMIC DNA]</scope>
    <source>
        <strain evidence="7 8">JCM 15481</strain>
    </source>
</reference>
<feature type="compositionally biased region" description="Gly residues" evidence="4">
    <location>
        <begin position="10"/>
        <end position="22"/>
    </location>
</feature>
<dbReference type="Gene3D" id="1.10.10.10">
    <property type="entry name" value="Winged helix-like DNA-binding domain superfamily/Winged helix DNA-binding domain"/>
    <property type="match status" value="1"/>
</dbReference>
<evidence type="ECO:0000256" key="4">
    <source>
        <dbReference type="SAM" id="MobiDB-lite"/>
    </source>
</evidence>
<dbReference type="InterPro" id="IPR014710">
    <property type="entry name" value="RmlC-like_jellyroll"/>
</dbReference>
<dbReference type="PANTHER" id="PTHR24567">
    <property type="entry name" value="CRP FAMILY TRANSCRIPTIONAL REGULATORY PROTEIN"/>
    <property type="match status" value="1"/>
</dbReference>
<keyword evidence="8" id="KW-1185">Reference proteome</keyword>
<evidence type="ECO:0000256" key="1">
    <source>
        <dbReference type="ARBA" id="ARBA00023015"/>
    </source>
</evidence>
<dbReference type="CDD" id="cd00038">
    <property type="entry name" value="CAP_ED"/>
    <property type="match status" value="1"/>
</dbReference>
<evidence type="ECO:0008006" key="9">
    <source>
        <dbReference type="Google" id="ProtNLM"/>
    </source>
</evidence>
<dbReference type="InterPro" id="IPR036390">
    <property type="entry name" value="WH_DNA-bd_sf"/>
</dbReference>
<evidence type="ECO:0000313" key="8">
    <source>
        <dbReference type="Proteomes" id="UP001500443"/>
    </source>
</evidence>
<dbReference type="InterPro" id="IPR000595">
    <property type="entry name" value="cNMP-bd_dom"/>
</dbReference>
<feature type="compositionally biased region" description="Low complexity" evidence="4">
    <location>
        <begin position="51"/>
        <end position="64"/>
    </location>
</feature>
<dbReference type="Pfam" id="PF00027">
    <property type="entry name" value="cNMP_binding"/>
    <property type="match status" value="1"/>
</dbReference>
<dbReference type="PROSITE" id="PS50042">
    <property type="entry name" value="CNMP_BINDING_3"/>
    <property type="match status" value="1"/>
</dbReference>
<evidence type="ECO:0000256" key="3">
    <source>
        <dbReference type="ARBA" id="ARBA00023163"/>
    </source>
</evidence>
<accession>A0ABN2XH61</accession>
<evidence type="ECO:0000259" key="5">
    <source>
        <dbReference type="PROSITE" id="PS50042"/>
    </source>
</evidence>
<dbReference type="InterPro" id="IPR036388">
    <property type="entry name" value="WH-like_DNA-bd_sf"/>
</dbReference>
<sequence length="290" mass="29716">MQAGEPLAVGGPGGEAVGGGGEVQFEYEHGGDGTVGGVRGDVSPDTRDARAAATGAEPGATAGAGPPPPAVLRAVPLLRDLTAERLHAVWHGSVPRRYAAGEVLRAAGEPAGRLLLLLDGRVAATVVSAAGRVVRIGAWPGPCALDKVAVIDGRGHTATFTALTPCTVRSLPRADFLALVDDTAAVRAHVLRTLAAQARDQQTRFARAATLPTAARLAAWLLAEAARLRSRRVPLPGGQQALADQLGVTRVTLNRALSGLRREGVVTYARGTVEIAAPELLALRAAPGAR</sequence>